<accession>A0A8J6IXY5</accession>
<sequence>MHFPVLICDDSNLARRMVMRSLPSDWNAEIIMAENGLEAMQVLMTRHISLMFLDLTMPEMDGIEVLREIKKHKIETFVIVVSGDIQPQMQERVQQLGALSFIKKPIDYAKLERILLDYGLYNLGQTAAFS</sequence>
<evidence type="ECO:0000256" key="1">
    <source>
        <dbReference type="ARBA" id="ARBA00022553"/>
    </source>
</evidence>
<gene>
    <name evidence="4" type="ORF">H8B19_18745</name>
</gene>
<dbReference type="CDD" id="cd17593">
    <property type="entry name" value="REC_CheC-like"/>
    <property type="match status" value="1"/>
</dbReference>
<proteinExistence type="predicted"/>
<dbReference type="Proteomes" id="UP000601768">
    <property type="component" value="Unassembled WGS sequence"/>
</dbReference>
<dbReference type="PANTHER" id="PTHR44591">
    <property type="entry name" value="STRESS RESPONSE REGULATOR PROTEIN 1"/>
    <property type="match status" value="1"/>
</dbReference>
<evidence type="ECO:0000259" key="3">
    <source>
        <dbReference type="PROSITE" id="PS50110"/>
    </source>
</evidence>
<name>A0A8J6IXY5_9ALTE</name>
<evidence type="ECO:0000313" key="4">
    <source>
        <dbReference type="EMBL" id="MBC3767914.1"/>
    </source>
</evidence>
<dbReference type="PANTHER" id="PTHR44591:SF24">
    <property type="entry name" value="PROTEIN-GLUTAMATE METHYLESTERASE_PROTEIN-GLUTAMINE GLUTAMINASE 1"/>
    <property type="match status" value="1"/>
</dbReference>
<keyword evidence="1 2" id="KW-0597">Phosphoprotein</keyword>
<evidence type="ECO:0000313" key="5">
    <source>
        <dbReference type="Proteomes" id="UP000601768"/>
    </source>
</evidence>
<dbReference type="SUPFAM" id="SSF52172">
    <property type="entry name" value="CheY-like"/>
    <property type="match status" value="1"/>
</dbReference>
<dbReference type="Pfam" id="PF00072">
    <property type="entry name" value="Response_reg"/>
    <property type="match status" value="1"/>
</dbReference>
<protein>
    <submittedName>
        <fullName evidence="4">Response regulator</fullName>
    </submittedName>
</protein>
<dbReference type="InterPro" id="IPR011006">
    <property type="entry name" value="CheY-like_superfamily"/>
</dbReference>
<dbReference type="InterPro" id="IPR001789">
    <property type="entry name" value="Sig_transdc_resp-reg_receiver"/>
</dbReference>
<dbReference type="AlphaFoldDB" id="A0A8J6IXY5"/>
<feature type="domain" description="Response regulatory" evidence="3">
    <location>
        <begin position="4"/>
        <end position="119"/>
    </location>
</feature>
<dbReference type="EMBL" id="JACNEP010000035">
    <property type="protein sequence ID" value="MBC3767914.1"/>
    <property type="molecule type" value="Genomic_DNA"/>
</dbReference>
<dbReference type="PROSITE" id="PS50110">
    <property type="entry name" value="RESPONSE_REGULATORY"/>
    <property type="match status" value="1"/>
</dbReference>
<dbReference type="InterPro" id="IPR050595">
    <property type="entry name" value="Bact_response_regulator"/>
</dbReference>
<reference evidence="4" key="1">
    <citation type="journal article" date="2018" name="Int. J. Syst. Evol. Microbiol.">
        <title>Neptunicella marina gen. nov., sp. nov., isolated from surface seawater.</title>
        <authorList>
            <person name="Liu X."/>
            <person name="Lai Q."/>
            <person name="Du Y."/>
            <person name="Zhang X."/>
            <person name="Liu Z."/>
            <person name="Sun F."/>
            <person name="Shao Z."/>
        </authorList>
    </citation>
    <scope>NUCLEOTIDE SEQUENCE</scope>
    <source>
        <strain evidence="4">S27-2</strain>
    </source>
</reference>
<feature type="modified residue" description="4-aspartylphosphate" evidence="2">
    <location>
        <position position="54"/>
    </location>
</feature>
<reference evidence="4" key="2">
    <citation type="submission" date="2020-08" db="EMBL/GenBank/DDBJ databases">
        <authorList>
            <person name="Lai Q."/>
        </authorList>
    </citation>
    <scope>NUCLEOTIDE SEQUENCE</scope>
    <source>
        <strain evidence="4">S27-2</strain>
    </source>
</reference>
<keyword evidence="5" id="KW-1185">Reference proteome</keyword>
<dbReference type="GO" id="GO:0000160">
    <property type="term" value="P:phosphorelay signal transduction system"/>
    <property type="evidence" value="ECO:0007669"/>
    <property type="project" value="InterPro"/>
</dbReference>
<organism evidence="4 5">
    <name type="scientific">Neptunicella marina</name>
    <dbReference type="NCBI Taxonomy" id="2125989"/>
    <lineage>
        <taxon>Bacteria</taxon>
        <taxon>Pseudomonadati</taxon>
        <taxon>Pseudomonadota</taxon>
        <taxon>Gammaproteobacteria</taxon>
        <taxon>Alteromonadales</taxon>
        <taxon>Alteromonadaceae</taxon>
        <taxon>Neptunicella</taxon>
    </lineage>
</organism>
<comment type="caution">
    <text evidence="4">The sequence shown here is derived from an EMBL/GenBank/DDBJ whole genome shotgun (WGS) entry which is preliminary data.</text>
</comment>
<evidence type="ECO:0000256" key="2">
    <source>
        <dbReference type="PROSITE-ProRule" id="PRU00169"/>
    </source>
</evidence>
<dbReference type="Gene3D" id="3.40.50.2300">
    <property type="match status" value="1"/>
</dbReference>
<dbReference type="SMART" id="SM00448">
    <property type="entry name" value="REC"/>
    <property type="match status" value="1"/>
</dbReference>